<accession>A0A6C0CEQ9</accession>
<evidence type="ECO:0000313" key="1">
    <source>
        <dbReference type="EMBL" id="QHT02084.1"/>
    </source>
</evidence>
<dbReference type="AlphaFoldDB" id="A0A6C0CEQ9"/>
<organism evidence="1">
    <name type="scientific">viral metagenome</name>
    <dbReference type="NCBI Taxonomy" id="1070528"/>
    <lineage>
        <taxon>unclassified sequences</taxon>
        <taxon>metagenomes</taxon>
        <taxon>organismal metagenomes</taxon>
    </lineage>
</organism>
<reference evidence="1" key="1">
    <citation type="journal article" date="2020" name="Nature">
        <title>Giant virus diversity and host interactions through global metagenomics.</title>
        <authorList>
            <person name="Schulz F."/>
            <person name="Roux S."/>
            <person name="Paez-Espino D."/>
            <person name="Jungbluth S."/>
            <person name="Walsh D.A."/>
            <person name="Denef V.J."/>
            <person name="McMahon K.D."/>
            <person name="Konstantinidis K.T."/>
            <person name="Eloe-Fadrosh E.A."/>
            <person name="Kyrpides N.C."/>
            <person name="Woyke T."/>
        </authorList>
    </citation>
    <scope>NUCLEOTIDE SEQUENCE</scope>
    <source>
        <strain evidence="1">GVMAG-M-3300020565-3</strain>
    </source>
</reference>
<dbReference type="EMBL" id="MN739390">
    <property type="protein sequence ID" value="QHT02084.1"/>
    <property type="molecule type" value="Genomic_DNA"/>
</dbReference>
<protein>
    <submittedName>
        <fullName evidence="1">Uncharacterized protein</fullName>
    </submittedName>
</protein>
<sequence length="170" mass="19956">MEFSGFTIIIENYIINDGNDYNYKGMLFVKLGQDKVYIDIFGFKPLTVILPFSDLMKNDCLKEYYELSRIAIGKPNIERDYCESDDLNHTPIINKKELSVYADTIYIVEDALTHTRVAKKGNCYYSLNNYIFRNMEVSTNEEIEEFFVNYNKNYGFEERKATYTALVNNL</sequence>
<name>A0A6C0CEQ9_9ZZZZ</name>
<proteinExistence type="predicted"/>